<reference evidence="2 3" key="1">
    <citation type="journal article" date="2014" name="Agronomy (Basel)">
        <title>A Draft Genome Sequence for Ensete ventricosum, the Drought-Tolerant Tree Against Hunger.</title>
        <authorList>
            <person name="Harrison J."/>
            <person name="Moore K.A."/>
            <person name="Paszkiewicz K."/>
            <person name="Jones T."/>
            <person name="Grant M."/>
            <person name="Ambacheew D."/>
            <person name="Muzemil S."/>
            <person name="Studholme D.J."/>
        </authorList>
    </citation>
    <scope>NUCLEOTIDE SEQUENCE [LARGE SCALE GENOMIC DNA]</scope>
</reference>
<dbReference type="Proteomes" id="UP000287651">
    <property type="component" value="Unassembled WGS sequence"/>
</dbReference>
<proteinExistence type="predicted"/>
<feature type="compositionally biased region" description="Low complexity" evidence="1">
    <location>
        <begin position="1"/>
        <end position="11"/>
    </location>
</feature>
<evidence type="ECO:0000313" key="3">
    <source>
        <dbReference type="Proteomes" id="UP000287651"/>
    </source>
</evidence>
<comment type="caution">
    <text evidence="2">The sequence shown here is derived from an EMBL/GenBank/DDBJ whole genome shotgun (WGS) entry which is preliminary data.</text>
</comment>
<accession>A0A426XVL8</accession>
<dbReference type="AlphaFoldDB" id="A0A426XVL8"/>
<organism evidence="2 3">
    <name type="scientific">Ensete ventricosum</name>
    <name type="common">Abyssinian banana</name>
    <name type="synonym">Musa ensete</name>
    <dbReference type="NCBI Taxonomy" id="4639"/>
    <lineage>
        <taxon>Eukaryota</taxon>
        <taxon>Viridiplantae</taxon>
        <taxon>Streptophyta</taxon>
        <taxon>Embryophyta</taxon>
        <taxon>Tracheophyta</taxon>
        <taxon>Spermatophyta</taxon>
        <taxon>Magnoliopsida</taxon>
        <taxon>Liliopsida</taxon>
        <taxon>Zingiberales</taxon>
        <taxon>Musaceae</taxon>
        <taxon>Ensete</taxon>
    </lineage>
</organism>
<sequence length="106" mass="11500">MGVEDAAVAVGDGEGCGGGSDPSTAAHTLTMGATCNEEKGVVNNVGRAAGILLRALLKETFYFCREIEVEQKRSRRQLLHMTRNLLSFDSEKRIYSRQAALIPCLK</sequence>
<evidence type="ECO:0000313" key="2">
    <source>
        <dbReference type="EMBL" id="RRT43529.1"/>
    </source>
</evidence>
<gene>
    <name evidence="2" type="ORF">B296_00056350</name>
</gene>
<dbReference type="EMBL" id="AMZH03017084">
    <property type="protein sequence ID" value="RRT43529.1"/>
    <property type="molecule type" value="Genomic_DNA"/>
</dbReference>
<evidence type="ECO:0000256" key="1">
    <source>
        <dbReference type="SAM" id="MobiDB-lite"/>
    </source>
</evidence>
<protein>
    <submittedName>
        <fullName evidence="2">Uncharacterized protein</fullName>
    </submittedName>
</protein>
<feature type="region of interest" description="Disordered" evidence="1">
    <location>
        <begin position="1"/>
        <end position="23"/>
    </location>
</feature>
<name>A0A426XVL8_ENSVE</name>